<organism evidence="2">
    <name type="scientific">uncultured Rubrobacteraceae bacterium</name>
    <dbReference type="NCBI Taxonomy" id="349277"/>
    <lineage>
        <taxon>Bacteria</taxon>
        <taxon>Bacillati</taxon>
        <taxon>Actinomycetota</taxon>
        <taxon>Rubrobacteria</taxon>
        <taxon>Rubrobacterales</taxon>
        <taxon>Rubrobacteraceae</taxon>
        <taxon>environmental samples</taxon>
    </lineage>
</organism>
<dbReference type="AlphaFoldDB" id="A0A6J4RJ06"/>
<dbReference type="EMBL" id="CADCVI010000122">
    <property type="protein sequence ID" value="CAA9470230.1"/>
    <property type="molecule type" value="Genomic_DNA"/>
</dbReference>
<evidence type="ECO:0000256" key="1">
    <source>
        <dbReference type="SAM" id="MobiDB-lite"/>
    </source>
</evidence>
<feature type="compositionally biased region" description="Basic and acidic residues" evidence="1">
    <location>
        <begin position="43"/>
        <end position="53"/>
    </location>
</feature>
<dbReference type="GO" id="GO:0005840">
    <property type="term" value="C:ribosome"/>
    <property type="evidence" value="ECO:0007669"/>
    <property type="project" value="UniProtKB-KW"/>
</dbReference>
<keyword evidence="2" id="KW-0687">Ribonucleoprotein</keyword>
<keyword evidence="2" id="KW-0689">Ribosomal protein</keyword>
<proteinExistence type="predicted"/>
<sequence>ASTLQARQAEHPDARAEQAGPHAPAQHLEELLQGHRDRRHRARDAAQERRPEGLRQGGLEGPHPPQQGLPQDQPPRQGAGRRGLRSFL</sequence>
<feature type="compositionally biased region" description="Low complexity" evidence="1">
    <location>
        <begin position="68"/>
        <end position="78"/>
    </location>
</feature>
<evidence type="ECO:0000313" key="2">
    <source>
        <dbReference type="EMBL" id="CAA9470230.1"/>
    </source>
</evidence>
<reference evidence="2" key="1">
    <citation type="submission" date="2020-02" db="EMBL/GenBank/DDBJ databases">
        <authorList>
            <person name="Meier V. D."/>
        </authorList>
    </citation>
    <scope>NUCLEOTIDE SEQUENCE</scope>
    <source>
        <strain evidence="2">AVDCRST_MAG25</strain>
    </source>
</reference>
<feature type="non-terminal residue" evidence="2">
    <location>
        <position position="1"/>
    </location>
</feature>
<gene>
    <name evidence="2" type="ORF">AVDCRST_MAG25-1979</name>
</gene>
<name>A0A6J4RJ06_9ACTN</name>
<feature type="non-terminal residue" evidence="2">
    <location>
        <position position="88"/>
    </location>
</feature>
<protein>
    <submittedName>
        <fullName evidence="2">SSU ribosomal protein S20p</fullName>
    </submittedName>
</protein>
<accession>A0A6J4RJ06</accession>
<feature type="region of interest" description="Disordered" evidence="1">
    <location>
        <begin position="1"/>
        <end position="88"/>
    </location>
</feature>